<dbReference type="InterPro" id="IPR015421">
    <property type="entry name" value="PyrdxlP-dep_Trfase_major"/>
</dbReference>
<dbReference type="InterPro" id="IPR015422">
    <property type="entry name" value="PyrdxlP-dep_Trfase_small"/>
</dbReference>
<keyword evidence="6 9" id="KW-0456">Lyase</keyword>
<evidence type="ECO:0000256" key="3">
    <source>
        <dbReference type="ARBA" id="ARBA00012222"/>
    </source>
</evidence>
<accession>A0ABY6ZEC9</accession>
<proteinExistence type="inferred from homology"/>
<comment type="catalytic activity">
    <reaction evidence="7">
        <text>L-methionine + H2O = methanethiol + 2-oxobutanoate + NH4(+)</text>
        <dbReference type="Rhea" id="RHEA:23800"/>
        <dbReference type="ChEBI" id="CHEBI:15377"/>
        <dbReference type="ChEBI" id="CHEBI:16007"/>
        <dbReference type="ChEBI" id="CHEBI:16763"/>
        <dbReference type="ChEBI" id="CHEBI:28938"/>
        <dbReference type="ChEBI" id="CHEBI:57844"/>
        <dbReference type="EC" id="4.4.1.11"/>
    </reaction>
</comment>
<dbReference type="EC" id="4.4.1.11" evidence="3"/>
<dbReference type="EMBL" id="CP104067">
    <property type="protein sequence ID" value="WAH41250.1"/>
    <property type="molecule type" value="Genomic_DNA"/>
</dbReference>
<dbReference type="Proteomes" id="UP001164761">
    <property type="component" value="Chromosome"/>
</dbReference>
<evidence type="ECO:0000256" key="4">
    <source>
        <dbReference type="ARBA" id="ARBA00019040"/>
    </source>
</evidence>
<comment type="similarity">
    <text evidence="2">Belongs to the trans-sulfuration enzymes family. L-methionine gamma-lyase subfamily.</text>
</comment>
<dbReference type="RefSeq" id="WP_268005164.1">
    <property type="nucleotide sequence ID" value="NZ_BSUT01000001.1"/>
</dbReference>
<evidence type="ECO:0000313" key="10">
    <source>
        <dbReference type="Proteomes" id="UP001164761"/>
    </source>
</evidence>
<evidence type="ECO:0000256" key="1">
    <source>
        <dbReference type="ARBA" id="ARBA00001933"/>
    </source>
</evidence>
<sequence length="395" mass="42730">MRRKLSTKLVHLPDLKGEAGVSGTITPPIFQTSTFAFDSAEQGGQRFAGNESGYIYSRLGNPTVNLLEEAIAELEGADEGVAFASGMAAISAVLIALVYTGDHVLVSRGVYGCTYGLLQLLQERFHVDYSLADLGTEHAVRAAVTANTKVIYIETPMNPTMELVDIAACCRVAKEIGATVIVDNTFATPVLQRPIELGADIVIHSATKYLGGHGDVIMGLAAGPRELMSKMRMTTLKDIGGIAAPFNAWLVLRGMKTLEIRMNRHSESAMEIANRIQRHPAVTHVYYPGLSSFAQRELYERQMSAAGGVIGFTLSGGYQSGIQFMNKLKLCKRAVSLGEVHTLVQHPASMTHSLIPKATREQMGIDDSFIRLSVGIEDVDDIWSDLEQALAACSE</sequence>
<dbReference type="NCBIfam" id="TIGR01328">
    <property type="entry name" value="met_gam_lyase"/>
    <property type="match status" value="1"/>
</dbReference>
<dbReference type="SUPFAM" id="SSF53383">
    <property type="entry name" value="PLP-dependent transferases"/>
    <property type="match status" value="1"/>
</dbReference>
<keyword evidence="5 8" id="KW-0663">Pyridoxal phosphate</keyword>
<dbReference type="PANTHER" id="PTHR11808:SF80">
    <property type="entry name" value="CYSTATHIONINE GAMMA-LYASE"/>
    <property type="match status" value="1"/>
</dbReference>
<dbReference type="Gene3D" id="3.90.1150.10">
    <property type="entry name" value="Aspartate Aminotransferase, domain 1"/>
    <property type="match status" value="1"/>
</dbReference>
<dbReference type="Gene3D" id="3.40.640.10">
    <property type="entry name" value="Type I PLP-dependent aspartate aminotransferase-like (Major domain)"/>
    <property type="match status" value="1"/>
</dbReference>
<dbReference type="Pfam" id="PF01053">
    <property type="entry name" value="Cys_Met_Meta_PP"/>
    <property type="match status" value="1"/>
</dbReference>
<evidence type="ECO:0000256" key="6">
    <source>
        <dbReference type="ARBA" id="ARBA00023239"/>
    </source>
</evidence>
<evidence type="ECO:0000313" key="9">
    <source>
        <dbReference type="EMBL" id="WAH41250.1"/>
    </source>
</evidence>
<dbReference type="PANTHER" id="PTHR11808">
    <property type="entry name" value="TRANS-SULFURATION ENZYME FAMILY MEMBER"/>
    <property type="match status" value="1"/>
</dbReference>
<dbReference type="PROSITE" id="PS00868">
    <property type="entry name" value="CYS_MET_METAB_PP"/>
    <property type="match status" value="1"/>
</dbReference>
<dbReference type="InterPro" id="IPR015424">
    <property type="entry name" value="PyrdxlP-dep_Trfase"/>
</dbReference>
<evidence type="ECO:0000256" key="8">
    <source>
        <dbReference type="RuleBase" id="RU362118"/>
    </source>
</evidence>
<reference evidence="9" key="1">
    <citation type="submission" date="2022-08" db="EMBL/GenBank/DDBJ databases">
        <title>Alicyclobacillus fastidiosus DSM 17978, complete genome.</title>
        <authorList>
            <person name="Wang Q."/>
            <person name="Cai R."/>
            <person name="Wang Z."/>
        </authorList>
    </citation>
    <scope>NUCLEOTIDE SEQUENCE</scope>
    <source>
        <strain evidence="9">DSM 17978</strain>
    </source>
</reference>
<dbReference type="InterPro" id="IPR000277">
    <property type="entry name" value="Cys/Met-Metab_PyrdxlP-dep_enz"/>
</dbReference>
<keyword evidence="10" id="KW-1185">Reference proteome</keyword>
<dbReference type="CDD" id="cd00614">
    <property type="entry name" value="CGS_like"/>
    <property type="match status" value="1"/>
</dbReference>
<name>A0ABY6ZEC9_9BACL</name>
<comment type="cofactor">
    <cofactor evidence="1 8">
        <name>pyridoxal 5'-phosphate</name>
        <dbReference type="ChEBI" id="CHEBI:597326"/>
    </cofactor>
</comment>
<dbReference type="InterPro" id="IPR054542">
    <property type="entry name" value="Cys_met_metab_PP"/>
</dbReference>
<evidence type="ECO:0000256" key="7">
    <source>
        <dbReference type="ARBA" id="ARBA00049180"/>
    </source>
</evidence>
<evidence type="ECO:0000256" key="5">
    <source>
        <dbReference type="ARBA" id="ARBA00022898"/>
    </source>
</evidence>
<protein>
    <recommendedName>
        <fullName evidence="4">L-methionine gamma-lyase</fullName>
        <ecNumber evidence="3">4.4.1.11</ecNumber>
    </recommendedName>
</protein>
<evidence type="ECO:0000256" key="2">
    <source>
        <dbReference type="ARBA" id="ARBA00008667"/>
    </source>
</evidence>
<dbReference type="GO" id="GO:0018826">
    <property type="term" value="F:methionine gamma-lyase activity"/>
    <property type="evidence" value="ECO:0007669"/>
    <property type="project" value="UniProtKB-EC"/>
</dbReference>
<gene>
    <name evidence="9" type="primary">megL</name>
    <name evidence="9" type="ORF">NZD89_23790</name>
</gene>
<organism evidence="9 10">
    <name type="scientific">Alicyclobacillus fastidiosus</name>
    <dbReference type="NCBI Taxonomy" id="392011"/>
    <lineage>
        <taxon>Bacteria</taxon>
        <taxon>Bacillati</taxon>
        <taxon>Bacillota</taxon>
        <taxon>Bacilli</taxon>
        <taxon>Bacillales</taxon>
        <taxon>Alicyclobacillaceae</taxon>
        <taxon>Alicyclobacillus</taxon>
    </lineage>
</organism>
<dbReference type="InterPro" id="IPR006237">
    <property type="entry name" value="L-Met_gamma_lys"/>
</dbReference>
<dbReference type="PIRSF" id="PIRSF001434">
    <property type="entry name" value="CGS"/>
    <property type="match status" value="1"/>
</dbReference>